<feature type="domain" description="Glycosyltransferase 2-like" evidence="1">
    <location>
        <begin position="6"/>
        <end position="147"/>
    </location>
</feature>
<dbReference type="Gene3D" id="3.90.550.10">
    <property type="entry name" value="Spore Coat Polysaccharide Biosynthesis Protein SpsA, Chain A"/>
    <property type="match status" value="1"/>
</dbReference>
<dbReference type="PANTHER" id="PTHR22916:SF3">
    <property type="entry name" value="UDP-GLCNAC:BETAGAL BETA-1,3-N-ACETYLGLUCOSAMINYLTRANSFERASE-LIKE PROTEIN 1"/>
    <property type="match status" value="1"/>
</dbReference>
<dbReference type="RefSeq" id="WP_289817981.1">
    <property type="nucleotide sequence ID" value="NZ_JAUEHU010000010.1"/>
</dbReference>
<keyword evidence="2" id="KW-0328">Glycosyltransferase</keyword>
<sequence length="271" mass="31939">MCKLVSICIPSLNRSVYLLESLKSIYGQEDHDLNFEVCISNNASNEDYSEVETYIKKTQETYHNINYVVQEKRIPLDEHHHFVNEMAKGDYIYFLGDDDCFFSDSFKNISLLLKENDVDLAIFNGVKIDKIGNYVGKHFSLKPKVYEDFAHAFLELKDKSSFGAILVKKKYLSDENFKLLYGSSHAFCCFWLSLMNYNKWDFNIVIPSFDCIKLRRIEKNYSRSSVFYEDVIFYINTLYNNVLSDEGRNLIEIFKREHHETIYSIPFMSYV</sequence>
<dbReference type="EC" id="2.4.-.-" evidence="2"/>
<reference evidence="2" key="1">
    <citation type="submission" date="2023-06" db="EMBL/GenBank/DDBJ databases">
        <authorList>
            <person name="Polev D.E."/>
            <person name="Saitova A.T."/>
            <person name="Bogumilchik E.A."/>
            <person name="Kokorina G.I."/>
            <person name="Voskresenskaia E.A."/>
        </authorList>
    </citation>
    <scope>NUCLEOTIDE SEQUENCE</scope>
    <source>
        <strain evidence="2">2145 StPb PI</strain>
    </source>
</reference>
<dbReference type="InterPro" id="IPR029044">
    <property type="entry name" value="Nucleotide-diphossugar_trans"/>
</dbReference>
<evidence type="ECO:0000313" key="3">
    <source>
        <dbReference type="Proteomes" id="UP001167864"/>
    </source>
</evidence>
<protein>
    <submittedName>
        <fullName evidence="2">Glycosyltransferase</fullName>
        <ecNumber evidence="2">2.4.-.-</ecNumber>
    </submittedName>
</protein>
<feature type="non-terminal residue" evidence="2">
    <location>
        <position position="271"/>
    </location>
</feature>
<name>A0AAW7K5Z7_9GAMM</name>
<dbReference type="PANTHER" id="PTHR22916">
    <property type="entry name" value="GLYCOSYLTRANSFERASE"/>
    <property type="match status" value="1"/>
</dbReference>
<dbReference type="InterPro" id="IPR001173">
    <property type="entry name" value="Glyco_trans_2-like"/>
</dbReference>
<dbReference type="Pfam" id="PF00535">
    <property type="entry name" value="Glycos_transf_2"/>
    <property type="match status" value="1"/>
</dbReference>
<proteinExistence type="predicted"/>
<evidence type="ECO:0000313" key="2">
    <source>
        <dbReference type="EMBL" id="MDN0087959.1"/>
    </source>
</evidence>
<accession>A0AAW7K5Z7</accession>
<dbReference type="AlphaFoldDB" id="A0AAW7K5Z7"/>
<gene>
    <name evidence="2" type="ORF">QVN42_11270</name>
</gene>
<dbReference type="Proteomes" id="UP001167864">
    <property type="component" value="Unassembled WGS sequence"/>
</dbReference>
<dbReference type="EMBL" id="JAUEHU010000010">
    <property type="protein sequence ID" value="MDN0087959.1"/>
    <property type="molecule type" value="Genomic_DNA"/>
</dbReference>
<comment type="caution">
    <text evidence="2">The sequence shown here is derived from an EMBL/GenBank/DDBJ whole genome shotgun (WGS) entry which is preliminary data.</text>
</comment>
<keyword evidence="2" id="KW-0808">Transferase</keyword>
<organism evidence="2 3">
    <name type="scientific">Yersinia nurmii</name>
    <dbReference type="NCBI Taxonomy" id="685706"/>
    <lineage>
        <taxon>Bacteria</taxon>
        <taxon>Pseudomonadati</taxon>
        <taxon>Pseudomonadota</taxon>
        <taxon>Gammaproteobacteria</taxon>
        <taxon>Enterobacterales</taxon>
        <taxon>Yersiniaceae</taxon>
        <taxon>Yersinia</taxon>
    </lineage>
</organism>
<dbReference type="SUPFAM" id="SSF53448">
    <property type="entry name" value="Nucleotide-diphospho-sugar transferases"/>
    <property type="match status" value="1"/>
</dbReference>
<evidence type="ECO:0000259" key="1">
    <source>
        <dbReference type="Pfam" id="PF00535"/>
    </source>
</evidence>
<dbReference type="GO" id="GO:0016758">
    <property type="term" value="F:hexosyltransferase activity"/>
    <property type="evidence" value="ECO:0007669"/>
    <property type="project" value="UniProtKB-ARBA"/>
</dbReference>
<dbReference type="CDD" id="cd00761">
    <property type="entry name" value="Glyco_tranf_GTA_type"/>
    <property type="match status" value="1"/>
</dbReference>